<feature type="domain" description="GtrA/DPMS transmembrane" evidence="7">
    <location>
        <begin position="86"/>
        <end position="201"/>
    </location>
</feature>
<evidence type="ECO:0000256" key="1">
    <source>
        <dbReference type="ARBA" id="ARBA00004141"/>
    </source>
</evidence>
<keyword evidence="4 6" id="KW-0472">Membrane</keyword>
<evidence type="ECO:0000256" key="3">
    <source>
        <dbReference type="ARBA" id="ARBA00022989"/>
    </source>
</evidence>
<gene>
    <name evidence="8" type="ORF">CYCCA115_LOCUS22397</name>
</gene>
<feature type="compositionally biased region" description="Polar residues" evidence="5">
    <location>
        <begin position="10"/>
        <end position="22"/>
    </location>
</feature>
<accession>A0AAD2G9H0</accession>
<feature type="transmembrane region" description="Helical" evidence="6">
    <location>
        <begin position="152"/>
        <end position="172"/>
    </location>
</feature>
<evidence type="ECO:0000256" key="2">
    <source>
        <dbReference type="ARBA" id="ARBA00022692"/>
    </source>
</evidence>
<comment type="subcellular location">
    <subcellularLocation>
        <location evidence="1">Membrane</location>
        <topology evidence="1">Multi-pass membrane protein</topology>
    </subcellularLocation>
</comment>
<feature type="transmembrane region" description="Helical" evidence="6">
    <location>
        <begin position="114"/>
        <end position="131"/>
    </location>
</feature>
<dbReference type="GO" id="GO:0016020">
    <property type="term" value="C:membrane"/>
    <property type="evidence" value="ECO:0007669"/>
    <property type="project" value="UniProtKB-SubCell"/>
</dbReference>
<reference evidence="8" key="1">
    <citation type="submission" date="2023-08" db="EMBL/GenBank/DDBJ databases">
        <authorList>
            <person name="Audoor S."/>
            <person name="Bilcke G."/>
        </authorList>
    </citation>
    <scope>NUCLEOTIDE SEQUENCE</scope>
</reference>
<dbReference type="Pfam" id="PF04138">
    <property type="entry name" value="GtrA_DPMS_TM"/>
    <property type="match status" value="1"/>
</dbReference>
<keyword evidence="3 6" id="KW-1133">Transmembrane helix</keyword>
<dbReference type="AlphaFoldDB" id="A0AAD2G9H0"/>
<sequence>MAASHLKQRPSMQQSALSTPVSNGEGVYNAKGSRKGCPTSCISKIEQIKCGGKPIVSGIDRVVFGTQPAAELVSIFGMRPPRYLFYMMSGIVCDIIQFLMDVCLHVVLEIKDASVCWSLGFFLSIVFRHTSHRYLVFGDYVGGYWKSLGRMYVGYSIIISLSTLFNVIMTKWAGLPHYVAWIVTLLWTGIVNYFILKKIWSFGGKQANTEATSAGTSNGDMTEAEIEVDEEAELVLDE</sequence>
<organism evidence="8 9">
    <name type="scientific">Cylindrotheca closterium</name>
    <dbReference type="NCBI Taxonomy" id="2856"/>
    <lineage>
        <taxon>Eukaryota</taxon>
        <taxon>Sar</taxon>
        <taxon>Stramenopiles</taxon>
        <taxon>Ochrophyta</taxon>
        <taxon>Bacillariophyta</taxon>
        <taxon>Bacillariophyceae</taxon>
        <taxon>Bacillariophycidae</taxon>
        <taxon>Bacillariales</taxon>
        <taxon>Bacillariaceae</taxon>
        <taxon>Cylindrotheca</taxon>
    </lineage>
</organism>
<feature type="transmembrane region" description="Helical" evidence="6">
    <location>
        <begin position="83"/>
        <end position="108"/>
    </location>
</feature>
<name>A0AAD2G9H0_9STRA</name>
<evidence type="ECO:0000256" key="6">
    <source>
        <dbReference type="SAM" id="Phobius"/>
    </source>
</evidence>
<comment type="caution">
    <text evidence="8">The sequence shown here is derived from an EMBL/GenBank/DDBJ whole genome shotgun (WGS) entry which is preliminary data.</text>
</comment>
<evidence type="ECO:0000256" key="5">
    <source>
        <dbReference type="SAM" id="MobiDB-lite"/>
    </source>
</evidence>
<evidence type="ECO:0000313" key="9">
    <source>
        <dbReference type="Proteomes" id="UP001295423"/>
    </source>
</evidence>
<keyword evidence="9" id="KW-1185">Reference proteome</keyword>
<dbReference type="InterPro" id="IPR007267">
    <property type="entry name" value="GtrA_DPMS_TM"/>
</dbReference>
<protein>
    <recommendedName>
        <fullName evidence="7">GtrA/DPMS transmembrane domain-containing protein</fullName>
    </recommendedName>
</protein>
<proteinExistence type="predicted"/>
<keyword evidence="2 6" id="KW-0812">Transmembrane</keyword>
<dbReference type="GO" id="GO:0000271">
    <property type="term" value="P:polysaccharide biosynthetic process"/>
    <property type="evidence" value="ECO:0007669"/>
    <property type="project" value="InterPro"/>
</dbReference>
<evidence type="ECO:0000259" key="7">
    <source>
        <dbReference type="Pfam" id="PF04138"/>
    </source>
</evidence>
<evidence type="ECO:0000256" key="4">
    <source>
        <dbReference type="ARBA" id="ARBA00023136"/>
    </source>
</evidence>
<evidence type="ECO:0000313" key="8">
    <source>
        <dbReference type="EMBL" id="CAJ1966814.1"/>
    </source>
</evidence>
<feature type="transmembrane region" description="Helical" evidence="6">
    <location>
        <begin position="178"/>
        <end position="196"/>
    </location>
</feature>
<dbReference type="Proteomes" id="UP001295423">
    <property type="component" value="Unassembled WGS sequence"/>
</dbReference>
<dbReference type="EMBL" id="CAKOGP040002313">
    <property type="protein sequence ID" value="CAJ1966814.1"/>
    <property type="molecule type" value="Genomic_DNA"/>
</dbReference>
<feature type="region of interest" description="Disordered" evidence="5">
    <location>
        <begin position="1"/>
        <end position="23"/>
    </location>
</feature>